<gene>
    <name evidence="2" type="ORF">DVH24_013935</name>
</gene>
<feature type="transmembrane region" description="Helical" evidence="1">
    <location>
        <begin position="138"/>
        <end position="158"/>
    </location>
</feature>
<organism evidence="2 3">
    <name type="scientific">Malus domestica</name>
    <name type="common">Apple</name>
    <name type="synonym">Pyrus malus</name>
    <dbReference type="NCBI Taxonomy" id="3750"/>
    <lineage>
        <taxon>Eukaryota</taxon>
        <taxon>Viridiplantae</taxon>
        <taxon>Streptophyta</taxon>
        <taxon>Embryophyta</taxon>
        <taxon>Tracheophyta</taxon>
        <taxon>Spermatophyta</taxon>
        <taxon>Magnoliopsida</taxon>
        <taxon>eudicotyledons</taxon>
        <taxon>Gunneridae</taxon>
        <taxon>Pentapetalae</taxon>
        <taxon>rosids</taxon>
        <taxon>fabids</taxon>
        <taxon>Rosales</taxon>
        <taxon>Rosaceae</taxon>
        <taxon>Amygdaloideae</taxon>
        <taxon>Maleae</taxon>
        <taxon>Malus</taxon>
    </lineage>
</organism>
<sequence>MGKPTVLLLTRAFLRSQNEEKLTLPKQAHSNRSAQYYNMHTEFCRAKHYQVLHYHRSEILRCKRRRLRRMETAVAVGPRPTCGGRCHAAQLGWAVMSSRKACAGNSFTMPFKAFAVASLYIGSIATAGVAGIRKVSFPFLALSFLGVSFGAISVNQILDQRRWLLIFHFLFAEDLVELGANLRTGLGVPRRTTRDE</sequence>
<protein>
    <submittedName>
        <fullName evidence="2">Uncharacterized protein</fullName>
    </submittedName>
</protein>
<proteinExistence type="predicted"/>
<keyword evidence="1" id="KW-0472">Membrane</keyword>
<accession>A0A498JC30</accession>
<dbReference type="AlphaFoldDB" id="A0A498JC30"/>
<keyword evidence="1" id="KW-0812">Transmembrane</keyword>
<keyword evidence="3" id="KW-1185">Reference proteome</keyword>
<dbReference type="PANTHER" id="PTHR37744:SF1">
    <property type="entry name" value="STAR LIPID TRANSFER-LIKE PROTEIN"/>
    <property type="match status" value="1"/>
</dbReference>
<comment type="caution">
    <text evidence="2">The sequence shown here is derived from an EMBL/GenBank/DDBJ whole genome shotgun (WGS) entry which is preliminary data.</text>
</comment>
<evidence type="ECO:0000313" key="3">
    <source>
        <dbReference type="Proteomes" id="UP000290289"/>
    </source>
</evidence>
<evidence type="ECO:0000256" key="1">
    <source>
        <dbReference type="SAM" id="Phobius"/>
    </source>
</evidence>
<dbReference type="EMBL" id="RDQH01000333">
    <property type="protein sequence ID" value="RXH93359.1"/>
    <property type="molecule type" value="Genomic_DNA"/>
</dbReference>
<keyword evidence="1" id="KW-1133">Transmembrane helix</keyword>
<dbReference type="PANTHER" id="PTHR37744">
    <property type="entry name" value="STAR LIPID TRANSFER-LIKE PROTEIN"/>
    <property type="match status" value="1"/>
</dbReference>
<dbReference type="Proteomes" id="UP000290289">
    <property type="component" value="Chromosome 7"/>
</dbReference>
<name>A0A498JC30_MALDO</name>
<feature type="transmembrane region" description="Helical" evidence="1">
    <location>
        <begin position="113"/>
        <end position="132"/>
    </location>
</feature>
<evidence type="ECO:0000313" key="2">
    <source>
        <dbReference type="EMBL" id="RXH93359.1"/>
    </source>
</evidence>
<reference evidence="2 3" key="1">
    <citation type="submission" date="2018-10" db="EMBL/GenBank/DDBJ databases">
        <title>A high-quality apple genome assembly.</title>
        <authorList>
            <person name="Hu J."/>
        </authorList>
    </citation>
    <scope>NUCLEOTIDE SEQUENCE [LARGE SCALE GENOMIC DNA]</scope>
    <source>
        <strain evidence="3">cv. HFTH1</strain>
        <tissue evidence="2">Young leaf</tissue>
    </source>
</reference>